<dbReference type="GO" id="GO:0016747">
    <property type="term" value="F:acyltransferase activity, transferring groups other than amino-acyl groups"/>
    <property type="evidence" value="ECO:0007669"/>
    <property type="project" value="InterPro"/>
</dbReference>
<dbReference type="CDD" id="cd04301">
    <property type="entry name" value="NAT_SF"/>
    <property type="match status" value="1"/>
</dbReference>
<dbReference type="InterPro" id="IPR000182">
    <property type="entry name" value="GNAT_dom"/>
</dbReference>
<organism evidence="2 3">
    <name type="scientific">Arthrobacter alpinus</name>
    <dbReference type="NCBI Taxonomy" id="656366"/>
    <lineage>
        <taxon>Bacteria</taxon>
        <taxon>Bacillati</taxon>
        <taxon>Actinomycetota</taxon>
        <taxon>Actinomycetes</taxon>
        <taxon>Micrococcales</taxon>
        <taxon>Micrococcaceae</taxon>
        <taxon>Arthrobacter</taxon>
    </lineage>
</organism>
<dbReference type="PANTHER" id="PTHR43792">
    <property type="entry name" value="GNAT FAMILY, PUTATIVE (AFU_ORTHOLOGUE AFUA_3G00765)-RELATED-RELATED"/>
    <property type="match status" value="1"/>
</dbReference>
<proteinExistence type="predicted"/>
<evidence type="ECO:0000313" key="2">
    <source>
        <dbReference type="EMBL" id="SEE92089.1"/>
    </source>
</evidence>
<dbReference type="Proteomes" id="UP000182725">
    <property type="component" value="Unassembled WGS sequence"/>
</dbReference>
<keyword evidence="2" id="KW-0808">Transferase</keyword>
<dbReference type="PROSITE" id="PS51186">
    <property type="entry name" value="GNAT"/>
    <property type="match status" value="1"/>
</dbReference>
<gene>
    <name evidence="2" type="ORF">SAMN04489740_3104</name>
</gene>
<name>A0A1H5MRU9_9MICC</name>
<protein>
    <submittedName>
        <fullName evidence="2">Protein N-acetyltransferase, RimJ/RimL family</fullName>
    </submittedName>
</protein>
<evidence type="ECO:0000259" key="1">
    <source>
        <dbReference type="PROSITE" id="PS51186"/>
    </source>
</evidence>
<dbReference type="SUPFAM" id="SSF55729">
    <property type="entry name" value="Acyl-CoA N-acyltransferases (Nat)"/>
    <property type="match status" value="1"/>
</dbReference>
<accession>A0A1H5MRU9</accession>
<reference evidence="2 3" key="1">
    <citation type="submission" date="2016-10" db="EMBL/GenBank/DDBJ databases">
        <authorList>
            <person name="de Groot N.N."/>
        </authorList>
    </citation>
    <scope>NUCLEOTIDE SEQUENCE [LARGE SCALE GENOMIC DNA]</scope>
    <source>
        <strain evidence="2 3">DSM 22274</strain>
    </source>
</reference>
<dbReference type="PANTHER" id="PTHR43792:SF1">
    <property type="entry name" value="N-ACETYLTRANSFERASE DOMAIN-CONTAINING PROTEIN"/>
    <property type="match status" value="1"/>
</dbReference>
<dbReference type="InterPro" id="IPR016181">
    <property type="entry name" value="Acyl_CoA_acyltransferase"/>
</dbReference>
<dbReference type="AlphaFoldDB" id="A0A1H5MRU9"/>
<sequence length="208" mass="23052">MPSDVAKVPIPAQPDYPFVSDGVRLRPVAMVDVTAVNAYRSLPEVARYLPHPPHSLADTELTLASMTSQRKLTSPGQWLDLAVELGSSHQAVGEVLLKWDSANWRCGEIGFVFSPDVQGKGIAFAACKAALDIAFNHFGWHRVEGICDARNEKSAALMTRLGMRLEATFVEADWCKGEWITLHHYAILNREWPAQVLSAMPQERDELS</sequence>
<dbReference type="RefSeq" id="WP_074712342.1">
    <property type="nucleotide sequence ID" value="NZ_FNTV01000001.1"/>
</dbReference>
<dbReference type="InterPro" id="IPR051531">
    <property type="entry name" value="N-acetyltransferase"/>
</dbReference>
<dbReference type="EMBL" id="FNTV01000001">
    <property type="protein sequence ID" value="SEE92089.1"/>
    <property type="molecule type" value="Genomic_DNA"/>
</dbReference>
<dbReference type="Pfam" id="PF13302">
    <property type="entry name" value="Acetyltransf_3"/>
    <property type="match status" value="1"/>
</dbReference>
<dbReference type="Gene3D" id="3.40.630.30">
    <property type="match status" value="1"/>
</dbReference>
<feature type="domain" description="N-acetyltransferase" evidence="1">
    <location>
        <begin position="28"/>
        <end position="191"/>
    </location>
</feature>
<evidence type="ECO:0000313" key="3">
    <source>
        <dbReference type="Proteomes" id="UP000182725"/>
    </source>
</evidence>